<evidence type="ECO:0000313" key="8">
    <source>
        <dbReference type="Proteomes" id="UP001201812"/>
    </source>
</evidence>
<dbReference type="PANTHER" id="PTHR21716:SF4">
    <property type="entry name" value="TRANSMEMBRANE PROTEIN 245"/>
    <property type="match status" value="1"/>
</dbReference>
<accession>A0AAD4MPR2</accession>
<evidence type="ECO:0000313" key="7">
    <source>
        <dbReference type="EMBL" id="KAI1701542.1"/>
    </source>
</evidence>
<evidence type="ECO:0000256" key="6">
    <source>
        <dbReference type="SAM" id="Phobius"/>
    </source>
</evidence>
<comment type="similarity">
    <text evidence="2">Belongs to the autoinducer-2 exporter (AI-2E) (TC 2.A.86) family.</text>
</comment>
<keyword evidence="8" id="KW-1185">Reference proteome</keyword>
<keyword evidence="5 6" id="KW-0472">Membrane</keyword>
<comment type="subcellular location">
    <subcellularLocation>
        <location evidence="1">Membrane</location>
        <topology evidence="1">Multi-pass membrane protein</topology>
    </subcellularLocation>
</comment>
<feature type="transmembrane region" description="Helical" evidence="6">
    <location>
        <begin position="596"/>
        <end position="615"/>
    </location>
</feature>
<feature type="transmembrane region" description="Helical" evidence="6">
    <location>
        <begin position="161"/>
        <end position="179"/>
    </location>
</feature>
<feature type="transmembrane region" description="Helical" evidence="6">
    <location>
        <begin position="668"/>
        <end position="688"/>
    </location>
</feature>
<gene>
    <name evidence="7" type="ORF">DdX_16017</name>
</gene>
<dbReference type="InterPro" id="IPR002549">
    <property type="entry name" value="AI-2E-like"/>
</dbReference>
<evidence type="ECO:0000256" key="4">
    <source>
        <dbReference type="ARBA" id="ARBA00022989"/>
    </source>
</evidence>
<sequence length="795" mass="88402">MASTEFVNRIPFGESLDQDQKRALLFAFYNAVFIALLGLCLTGLFAAYQILFMFIRPMLWAALVGTMLFPFKRRLRDNLKGWLTQLDNEDRPLVVGVVLLPIQWIRTTSEAIYESLFSMTGAFCVVAYVLTFDDVFLRIFIWIDLLHHVTDVAIGFLTQKWVFATCTLYFLGFGAWICLSDKEKLHKKFARALSLPIWIFVLAQASNFFGPFRVVVFIGLTVVLSLTSAGLLGSDISASDSEQPNSDDPDHKPPGGISAGILEQATHAANVKTSVTSDNGPILERSRIDKAITSDSHIQIMVALCLLLFIARHDVFLLFVLIPLVLAGFFKIGEHLGVHEWLFNIGHLVWTSIHEHVNRFLNIVVAGSLRKFVVLLFTSDRMFVSSLVGKVDLISSICVMIGVALVSLLLILFSVVQIHSEVVHLIKLGGNVLSSDVVRQTMNYTQGQIQEQNIDEYIEQGYQEGRKWVSANIRSLAKCDTEGNCERADQLEMQAKLLMDNLYRMWEQRNGDGANQNLTGRTALSTGSAYDWVSQLTSATNLEALKGDIANIITENYETVLTIVHSVWSVLIVNAQLLTAILTTVTMGLLGFGFDILNSFIELIVFCSVVYYLLAYSDEQWAPLKLVNDLSSFLRVRGQSINTSGLNVGEAVESAISDVFVLSTKMAVFYWLYFNFLYSIFDLHVIFIPSLLSALLAAIPIMPPYIVGIFGFVELFLVRGETVAGIAFALASFAPVLFADAAFYREVKGSHPYVTGLAVIGGIYWLGLQGAIIGPIILCCMVALYNVYVEFAKNR</sequence>
<feature type="transmembrane region" description="Helical" evidence="6">
    <location>
        <begin position="763"/>
        <end position="788"/>
    </location>
</feature>
<feature type="transmembrane region" description="Helical" evidence="6">
    <location>
        <begin position="300"/>
        <end position="330"/>
    </location>
</feature>
<name>A0AAD4MPR2_9BILA</name>
<dbReference type="GO" id="GO:0016020">
    <property type="term" value="C:membrane"/>
    <property type="evidence" value="ECO:0007669"/>
    <property type="project" value="UniProtKB-SubCell"/>
</dbReference>
<evidence type="ECO:0000256" key="2">
    <source>
        <dbReference type="ARBA" id="ARBA00009773"/>
    </source>
</evidence>
<keyword evidence="4 6" id="KW-1133">Transmembrane helix</keyword>
<evidence type="ECO:0000256" key="1">
    <source>
        <dbReference type="ARBA" id="ARBA00004141"/>
    </source>
</evidence>
<feature type="transmembrane region" description="Helical" evidence="6">
    <location>
        <begin position="215"/>
        <end position="233"/>
    </location>
</feature>
<dbReference type="Proteomes" id="UP001201812">
    <property type="component" value="Unassembled WGS sequence"/>
</dbReference>
<proteinExistence type="inferred from homology"/>
<dbReference type="EMBL" id="JAKKPZ010000116">
    <property type="protein sequence ID" value="KAI1701542.1"/>
    <property type="molecule type" value="Genomic_DNA"/>
</dbReference>
<feature type="transmembrane region" description="Helical" evidence="6">
    <location>
        <begin position="694"/>
        <end position="716"/>
    </location>
</feature>
<protein>
    <submittedName>
        <fullName evidence="7">Transmembrane protein</fullName>
    </submittedName>
</protein>
<feature type="transmembrane region" description="Helical" evidence="6">
    <location>
        <begin position="23"/>
        <end position="48"/>
    </location>
</feature>
<keyword evidence="3 6" id="KW-0812">Transmembrane</keyword>
<dbReference type="PANTHER" id="PTHR21716">
    <property type="entry name" value="TRANSMEMBRANE PROTEIN"/>
    <property type="match status" value="1"/>
</dbReference>
<dbReference type="AlphaFoldDB" id="A0AAD4MPR2"/>
<feature type="transmembrane region" description="Helical" evidence="6">
    <location>
        <begin position="191"/>
        <end position="209"/>
    </location>
</feature>
<evidence type="ECO:0000256" key="5">
    <source>
        <dbReference type="ARBA" id="ARBA00023136"/>
    </source>
</evidence>
<feature type="transmembrane region" description="Helical" evidence="6">
    <location>
        <begin position="116"/>
        <end position="141"/>
    </location>
</feature>
<feature type="transmembrane region" description="Helical" evidence="6">
    <location>
        <begin position="393"/>
        <end position="416"/>
    </location>
</feature>
<reference evidence="7" key="1">
    <citation type="submission" date="2022-01" db="EMBL/GenBank/DDBJ databases">
        <title>Genome Sequence Resource for Two Populations of Ditylenchus destructor, the Migratory Endoparasitic Phytonematode.</title>
        <authorList>
            <person name="Zhang H."/>
            <person name="Lin R."/>
            <person name="Xie B."/>
        </authorList>
    </citation>
    <scope>NUCLEOTIDE SEQUENCE</scope>
    <source>
        <strain evidence="7">BazhouSP</strain>
    </source>
</reference>
<feature type="transmembrane region" description="Helical" evidence="6">
    <location>
        <begin position="567"/>
        <end position="590"/>
    </location>
</feature>
<comment type="caution">
    <text evidence="7">The sequence shown here is derived from an EMBL/GenBank/DDBJ whole genome shotgun (WGS) entry which is preliminary data.</text>
</comment>
<feature type="transmembrane region" description="Helical" evidence="6">
    <location>
        <begin position="723"/>
        <end position="743"/>
    </location>
</feature>
<feature type="transmembrane region" description="Helical" evidence="6">
    <location>
        <begin position="54"/>
        <end position="71"/>
    </location>
</feature>
<evidence type="ECO:0000256" key="3">
    <source>
        <dbReference type="ARBA" id="ARBA00022692"/>
    </source>
</evidence>
<organism evidence="7 8">
    <name type="scientific">Ditylenchus destructor</name>
    <dbReference type="NCBI Taxonomy" id="166010"/>
    <lineage>
        <taxon>Eukaryota</taxon>
        <taxon>Metazoa</taxon>
        <taxon>Ecdysozoa</taxon>
        <taxon>Nematoda</taxon>
        <taxon>Chromadorea</taxon>
        <taxon>Rhabditida</taxon>
        <taxon>Tylenchina</taxon>
        <taxon>Tylenchomorpha</taxon>
        <taxon>Sphaerularioidea</taxon>
        <taxon>Anguinidae</taxon>
        <taxon>Anguininae</taxon>
        <taxon>Ditylenchus</taxon>
    </lineage>
</organism>